<dbReference type="Proteomes" id="UP001501294">
    <property type="component" value="Unassembled WGS sequence"/>
</dbReference>
<feature type="signal peptide" evidence="1">
    <location>
        <begin position="1"/>
        <end position="18"/>
    </location>
</feature>
<reference evidence="3" key="1">
    <citation type="journal article" date="2019" name="Int. J. Syst. Evol. Microbiol.">
        <title>The Global Catalogue of Microorganisms (GCM) 10K type strain sequencing project: providing services to taxonomists for standard genome sequencing and annotation.</title>
        <authorList>
            <consortium name="The Broad Institute Genomics Platform"/>
            <consortium name="The Broad Institute Genome Sequencing Center for Infectious Disease"/>
            <person name="Wu L."/>
            <person name="Ma J."/>
        </authorList>
    </citation>
    <scope>NUCLEOTIDE SEQUENCE [LARGE SCALE GENOMIC DNA]</scope>
    <source>
        <strain evidence="3">JCM 17727</strain>
    </source>
</reference>
<name>A0ABP8I162_9GAMM</name>
<evidence type="ECO:0000313" key="3">
    <source>
        <dbReference type="Proteomes" id="UP001501294"/>
    </source>
</evidence>
<accession>A0ABP8I162</accession>
<keyword evidence="3" id="KW-1185">Reference proteome</keyword>
<dbReference type="RefSeq" id="WP_223578052.1">
    <property type="nucleotide sequence ID" value="NZ_BAABFU010000002.1"/>
</dbReference>
<evidence type="ECO:0008006" key="4">
    <source>
        <dbReference type="Google" id="ProtNLM"/>
    </source>
</evidence>
<organism evidence="2 3">
    <name type="scientific">Kangiella taiwanensis</name>
    <dbReference type="NCBI Taxonomy" id="1079179"/>
    <lineage>
        <taxon>Bacteria</taxon>
        <taxon>Pseudomonadati</taxon>
        <taxon>Pseudomonadota</taxon>
        <taxon>Gammaproteobacteria</taxon>
        <taxon>Kangiellales</taxon>
        <taxon>Kangiellaceae</taxon>
        <taxon>Kangiella</taxon>
    </lineage>
</organism>
<proteinExistence type="predicted"/>
<dbReference type="EMBL" id="BAABFU010000002">
    <property type="protein sequence ID" value="GAA4349256.1"/>
    <property type="molecule type" value="Genomic_DNA"/>
</dbReference>
<sequence length="144" mass="16475">MKKILFILITLLPFSAMSTEMFIFDRKIELPETCMMIIPSKNNSFIDGANLYCNYQDKSTLELTINQSCNIQLFTDAVNETGEKLAVARKEHGVSYMEFHLKDKNNGTPVFLRVIRDESHCLITKGTSLKSIKDITKTLWFIGD</sequence>
<keyword evidence="1" id="KW-0732">Signal</keyword>
<gene>
    <name evidence="2" type="ORF">GCM10023150_13510</name>
</gene>
<protein>
    <recommendedName>
        <fullName evidence="4">DUF3019 domain-containing protein</fullName>
    </recommendedName>
</protein>
<evidence type="ECO:0000256" key="1">
    <source>
        <dbReference type="SAM" id="SignalP"/>
    </source>
</evidence>
<comment type="caution">
    <text evidence="2">The sequence shown here is derived from an EMBL/GenBank/DDBJ whole genome shotgun (WGS) entry which is preliminary data.</text>
</comment>
<feature type="chain" id="PRO_5047164319" description="DUF3019 domain-containing protein" evidence="1">
    <location>
        <begin position="19"/>
        <end position="144"/>
    </location>
</feature>
<evidence type="ECO:0000313" key="2">
    <source>
        <dbReference type="EMBL" id="GAA4349256.1"/>
    </source>
</evidence>